<dbReference type="PANTHER" id="PTHR33784">
    <property type="entry name" value="OS05G0482100 PROTEIN"/>
    <property type="match status" value="1"/>
</dbReference>
<proteinExistence type="predicted"/>
<feature type="domain" description="At2g35280-like TPR" evidence="1">
    <location>
        <begin position="1"/>
        <end position="73"/>
    </location>
</feature>
<dbReference type="InterPro" id="IPR057136">
    <property type="entry name" value="At2g35280_TPR_dom"/>
</dbReference>
<keyword evidence="3" id="KW-1185">Reference proteome</keyword>
<accession>A0A445DVG0</accession>
<dbReference type="STRING" id="3818.A0A445DVG0"/>
<evidence type="ECO:0000313" key="2">
    <source>
        <dbReference type="EMBL" id="RYR67091.1"/>
    </source>
</evidence>
<evidence type="ECO:0000313" key="3">
    <source>
        <dbReference type="Proteomes" id="UP000289738"/>
    </source>
</evidence>
<feature type="domain" description="At2g35280-like TPR" evidence="1">
    <location>
        <begin position="192"/>
        <end position="289"/>
    </location>
</feature>
<dbReference type="Proteomes" id="UP000289738">
    <property type="component" value="Chromosome A03"/>
</dbReference>
<gene>
    <name evidence="2" type="ORF">Ahy_A03g013352</name>
</gene>
<organism evidence="2 3">
    <name type="scientific">Arachis hypogaea</name>
    <name type="common">Peanut</name>
    <dbReference type="NCBI Taxonomy" id="3818"/>
    <lineage>
        <taxon>Eukaryota</taxon>
        <taxon>Viridiplantae</taxon>
        <taxon>Streptophyta</taxon>
        <taxon>Embryophyta</taxon>
        <taxon>Tracheophyta</taxon>
        <taxon>Spermatophyta</taxon>
        <taxon>Magnoliopsida</taxon>
        <taxon>eudicotyledons</taxon>
        <taxon>Gunneridae</taxon>
        <taxon>Pentapetalae</taxon>
        <taxon>rosids</taxon>
        <taxon>fabids</taxon>
        <taxon>Fabales</taxon>
        <taxon>Fabaceae</taxon>
        <taxon>Papilionoideae</taxon>
        <taxon>50 kb inversion clade</taxon>
        <taxon>dalbergioids sensu lato</taxon>
        <taxon>Dalbergieae</taxon>
        <taxon>Pterocarpus clade</taxon>
        <taxon>Arachis</taxon>
    </lineage>
</organism>
<evidence type="ECO:0000259" key="1">
    <source>
        <dbReference type="Pfam" id="PF23310"/>
    </source>
</evidence>
<reference evidence="2 3" key="1">
    <citation type="submission" date="2019-01" db="EMBL/GenBank/DDBJ databases">
        <title>Sequencing of cultivated peanut Arachis hypogaea provides insights into genome evolution and oil improvement.</title>
        <authorList>
            <person name="Chen X."/>
        </authorList>
    </citation>
    <scope>NUCLEOTIDE SEQUENCE [LARGE SCALE GENOMIC DNA]</scope>
    <source>
        <strain evidence="3">cv. Fuhuasheng</strain>
        <tissue evidence="2">Leaves</tissue>
    </source>
</reference>
<name>A0A445DVG0_ARAHY</name>
<dbReference type="EMBL" id="SDMP01000003">
    <property type="protein sequence ID" value="RYR67091.1"/>
    <property type="molecule type" value="Genomic_DNA"/>
</dbReference>
<dbReference type="AlphaFoldDB" id="A0A445DVG0"/>
<dbReference type="Pfam" id="PF23310">
    <property type="entry name" value="TPR_27"/>
    <property type="match status" value="2"/>
</dbReference>
<comment type="caution">
    <text evidence="2">The sequence shown here is derived from an EMBL/GenBank/DDBJ whole genome shotgun (WGS) entry which is preliminary data.</text>
</comment>
<protein>
    <recommendedName>
        <fullName evidence="1">At2g35280-like TPR domain-containing protein</fullName>
    </recommendedName>
</protein>
<dbReference type="PANTHER" id="PTHR33784:SF10">
    <property type="entry name" value="F-BOX PROTEIN"/>
    <property type="match status" value="1"/>
</dbReference>
<dbReference type="InterPro" id="IPR040338">
    <property type="entry name" value="At1g67623-like"/>
</dbReference>
<sequence length="344" mass="39223">MTEFVWIDHSIGGMDTLTMAAIGGDLEACYICVMLLLSHAKEDEEHMRKGLEFFEIVRDSGVLERCREVFMQVFTGPWVEVKPLDPGLPKVCRSISCRTRGTMGDVEDLSHVSVLVSASAMPLQMAGSSKTNRKKGNVPIEHECQLNLLPRDIWVRIAAKVSCKVFLDAASSEAVYQHATMRVILLVSFLFYLDQSKRRFLDHCIEAENADAILRLGLTEYFWIACRGIGMELLARASTEGSVEAGYLFAMLLLCDHEDEEEVQRGVEMLEFIRTSGKVERCREFFERWVDERPSDPRHAVACWSTNCFTRSTMADVNDVSRVSCVHRLADYKVRVFLEMFRFY</sequence>